<dbReference type="Proteomes" id="UP001602245">
    <property type="component" value="Unassembled WGS sequence"/>
</dbReference>
<feature type="chain" id="PRO_5045930640" evidence="2">
    <location>
        <begin position="21"/>
        <end position="401"/>
    </location>
</feature>
<dbReference type="PANTHER" id="PTHR30222">
    <property type="entry name" value="SPERMIDINE/PUTRESCINE-BINDING PERIPLASMIC PROTEIN"/>
    <property type="match status" value="1"/>
</dbReference>
<evidence type="ECO:0000313" key="4">
    <source>
        <dbReference type="Proteomes" id="UP001602245"/>
    </source>
</evidence>
<dbReference type="Gene3D" id="3.40.190.10">
    <property type="entry name" value="Periplasmic binding protein-like II"/>
    <property type="match status" value="2"/>
</dbReference>
<evidence type="ECO:0000256" key="1">
    <source>
        <dbReference type="ARBA" id="ARBA00022729"/>
    </source>
</evidence>
<organism evidence="3 4">
    <name type="scientific">Paractinoplanes globisporus</name>
    <dbReference type="NCBI Taxonomy" id="113565"/>
    <lineage>
        <taxon>Bacteria</taxon>
        <taxon>Bacillati</taxon>
        <taxon>Actinomycetota</taxon>
        <taxon>Actinomycetes</taxon>
        <taxon>Micromonosporales</taxon>
        <taxon>Micromonosporaceae</taxon>
        <taxon>Paractinoplanes</taxon>
    </lineage>
</organism>
<dbReference type="Pfam" id="PF13416">
    <property type="entry name" value="SBP_bac_8"/>
    <property type="match status" value="1"/>
</dbReference>
<evidence type="ECO:0000256" key="2">
    <source>
        <dbReference type="SAM" id="SignalP"/>
    </source>
</evidence>
<comment type="caution">
    <text evidence="3">The sequence shown here is derived from an EMBL/GenBank/DDBJ whole genome shotgun (WGS) entry which is preliminary data.</text>
</comment>
<accession>A0ABW6WNP5</accession>
<feature type="signal peptide" evidence="2">
    <location>
        <begin position="1"/>
        <end position="20"/>
    </location>
</feature>
<dbReference type="RefSeq" id="WP_026206887.1">
    <property type="nucleotide sequence ID" value="NZ_JBIAZU010000006.1"/>
</dbReference>
<dbReference type="PROSITE" id="PS51257">
    <property type="entry name" value="PROKAR_LIPOPROTEIN"/>
    <property type="match status" value="1"/>
</dbReference>
<proteinExistence type="predicted"/>
<gene>
    <name evidence="3" type="ORF">ACFY35_36065</name>
</gene>
<dbReference type="PANTHER" id="PTHR30222:SF18">
    <property type="entry name" value="BIFUNCTIONAL POLYHYDROXYBUTYRATE SYNTHASE _ ABC TRANSPORTER PERIPLASMIC BINDING PROTEIN-RELATED"/>
    <property type="match status" value="1"/>
</dbReference>
<evidence type="ECO:0000313" key="3">
    <source>
        <dbReference type="EMBL" id="MFF5294889.1"/>
    </source>
</evidence>
<keyword evidence="1 2" id="KW-0732">Signal</keyword>
<protein>
    <submittedName>
        <fullName evidence="3">ABC transporter substrate-binding protein</fullName>
    </submittedName>
</protein>
<dbReference type="EMBL" id="JBIAZU010000006">
    <property type="protein sequence ID" value="MFF5294889.1"/>
    <property type="molecule type" value="Genomic_DNA"/>
</dbReference>
<keyword evidence="4" id="KW-1185">Reference proteome</keyword>
<dbReference type="CDD" id="cd13588">
    <property type="entry name" value="PBP2_polyamine_1"/>
    <property type="match status" value="1"/>
</dbReference>
<name>A0ABW6WNP5_9ACTN</name>
<dbReference type="SUPFAM" id="SSF53850">
    <property type="entry name" value="Periplasmic binding protein-like II"/>
    <property type="match status" value="1"/>
</dbReference>
<sequence>MRYSGRVLTAALAAGILVLAGCGGGDSGGSTGSGPGGISVPKIDKLASLGSGEGEVNIISWAGYVEDGSTDKSVDWVSDFEKETGCKVNNKVAATSDEMVTLMKTGEYDVVSASGDASLRLIYGGDVAPVNTDLVPNYKDVFDGLKNKQWNSVDGVAYGIPHGRGANLLMYRTDVVKPAPTSWGAVFDPSSPYKGKITAYDSPIYIADAALYLMKTKPELGIKNPYALDDTQFKAATDLLTEQNKMIGEYWSDYTKEVQAFKAGNSVLGTTWQIITNLAQADKAPVEAILPSEGATGWSDTWMISSKAKHPNCGYLWMNHIISPKANAAVAEWFGEAPSNKLACEQTSDKNFCKTFHADDEAYFSNVWYWTTPIAQCLDGRKDVTCKDYSAWTQAWTTIKG</sequence>
<reference evidence="3 4" key="1">
    <citation type="submission" date="2024-10" db="EMBL/GenBank/DDBJ databases">
        <title>The Natural Products Discovery Center: Release of the First 8490 Sequenced Strains for Exploring Actinobacteria Biosynthetic Diversity.</title>
        <authorList>
            <person name="Kalkreuter E."/>
            <person name="Kautsar S.A."/>
            <person name="Yang D."/>
            <person name="Bader C.D."/>
            <person name="Teijaro C.N."/>
            <person name="Fluegel L."/>
            <person name="Davis C.M."/>
            <person name="Simpson J.R."/>
            <person name="Lauterbach L."/>
            <person name="Steele A.D."/>
            <person name="Gui C."/>
            <person name="Meng S."/>
            <person name="Li G."/>
            <person name="Viehrig K."/>
            <person name="Ye F."/>
            <person name="Su P."/>
            <person name="Kiefer A.F."/>
            <person name="Nichols A."/>
            <person name="Cepeda A.J."/>
            <person name="Yan W."/>
            <person name="Fan B."/>
            <person name="Jiang Y."/>
            <person name="Adhikari A."/>
            <person name="Zheng C.-J."/>
            <person name="Schuster L."/>
            <person name="Cowan T.M."/>
            <person name="Smanski M.J."/>
            <person name="Chevrette M.G."/>
            <person name="De Carvalho L.P.S."/>
            <person name="Shen B."/>
        </authorList>
    </citation>
    <scope>NUCLEOTIDE SEQUENCE [LARGE SCALE GENOMIC DNA]</scope>
    <source>
        <strain evidence="3 4">NPDC000087</strain>
    </source>
</reference>
<dbReference type="InterPro" id="IPR006059">
    <property type="entry name" value="SBP"/>
</dbReference>